<dbReference type="PROSITE" id="PS51257">
    <property type="entry name" value="PROKAR_LIPOPROTEIN"/>
    <property type="match status" value="1"/>
</dbReference>
<name>A0A8J3E9I5_9GAMM</name>
<dbReference type="RefSeq" id="WP_117003197.1">
    <property type="nucleotide sequence ID" value="NZ_BMJS01000022.1"/>
</dbReference>
<evidence type="ECO:0000256" key="3">
    <source>
        <dbReference type="SAM" id="SignalP"/>
    </source>
</evidence>
<organism evidence="4 5">
    <name type="scientific">Cysteiniphilum litorale</name>
    <dbReference type="NCBI Taxonomy" id="2056700"/>
    <lineage>
        <taxon>Bacteria</taxon>
        <taxon>Pseudomonadati</taxon>
        <taxon>Pseudomonadota</taxon>
        <taxon>Gammaproteobacteria</taxon>
        <taxon>Thiotrichales</taxon>
        <taxon>Fastidiosibacteraceae</taxon>
        <taxon>Cysteiniphilum</taxon>
    </lineage>
</organism>
<sequence length="251" mass="28465">MKYKVIALLAVVVLSGCATQQNRDPWEGYNRAVFKFNQVTYDYALIPMAKGYDYVVPDPVQLGIDNTYNNILEPGRIANDLLQWNFDYVWRDTARFVANTIFGVFGLFDVAKNMGLPRRVQNFGFTMAKWGYRYSPYFVVPILGPNTFGGSAGDLVDTVFNPLSYNAVAPRLVSWSAYGVYKANEGVQYLSLYEKLMNSSIDPYVAARNAYLQNYDYNLDKTLQIKPINTAKTQHFDSDAEVLDLLDQPSN</sequence>
<accession>A0A8J3E9I5</accession>
<dbReference type="OrthoDB" id="9785326at2"/>
<gene>
    <name evidence="4" type="ORF">GCM10010995_18690</name>
</gene>
<dbReference type="PRINTS" id="PR01805">
    <property type="entry name" value="VACJLIPOPROT"/>
</dbReference>
<dbReference type="Pfam" id="PF04333">
    <property type="entry name" value="MlaA"/>
    <property type="match status" value="1"/>
</dbReference>
<protein>
    <recommendedName>
        <fullName evidence="6">Phospholipid-binding lipoprotein MlaA</fullName>
    </recommendedName>
</protein>
<dbReference type="Proteomes" id="UP000636949">
    <property type="component" value="Unassembled WGS sequence"/>
</dbReference>
<dbReference type="EMBL" id="BMJS01000022">
    <property type="protein sequence ID" value="GGG01483.1"/>
    <property type="molecule type" value="Genomic_DNA"/>
</dbReference>
<dbReference type="InterPro" id="IPR007428">
    <property type="entry name" value="MlaA"/>
</dbReference>
<reference evidence="4" key="1">
    <citation type="journal article" date="2014" name="Int. J. Syst. Evol. Microbiol.">
        <title>Complete genome sequence of Corynebacterium casei LMG S-19264T (=DSM 44701T), isolated from a smear-ripened cheese.</title>
        <authorList>
            <consortium name="US DOE Joint Genome Institute (JGI-PGF)"/>
            <person name="Walter F."/>
            <person name="Albersmeier A."/>
            <person name="Kalinowski J."/>
            <person name="Ruckert C."/>
        </authorList>
    </citation>
    <scope>NUCLEOTIDE SEQUENCE</scope>
    <source>
        <strain evidence="4">CGMCC 1.15758</strain>
    </source>
</reference>
<comment type="similarity">
    <text evidence="1">Belongs to the MlaA family.</text>
</comment>
<keyword evidence="2 3" id="KW-0732">Signal</keyword>
<dbReference type="PANTHER" id="PTHR30035">
    <property type="entry name" value="LIPOPROTEIN VACJ-RELATED"/>
    <property type="match status" value="1"/>
</dbReference>
<feature type="signal peptide" evidence="3">
    <location>
        <begin position="1"/>
        <end position="20"/>
    </location>
</feature>
<evidence type="ECO:0000256" key="2">
    <source>
        <dbReference type="ARBA" id="ARBA00022729"/>
    </source>
</evidence>
<dbReference type="GO" id="GO:0120010">
    <property type="term" value="P:intermembrane phospholipid transfer"/>
    <property type="evidence" value="ECO:0007669"/>
    <property type="project" value="TreeGrafter"/>
</dbReference>
<dbReference type="GO" id="GO:0016020">
    <property type="term" value="C:membrane"/>
    <property type="evidence" value="ECO:0007669"/>
    <property type="project" value="InterPro"/>
</dbReference>
<dbReference type="AlphaFoldDB" id="A0A8J3E9I5"/>
<keyword evidence="5" id="KW-1185">Reference proteome</keyword>
<evidence type="ECO:0000256" key="1">
    <source>
        <dbReference type="ARBA" id="ARBA00010634"/>
    </source>
</evidence>
<evidence type="ECO:0008006" key="6">
    <source>
        <dbReference type="Google" id="ProtNLM"/>
    </source>
</evidence>
<dbReference type="PANTHER" id="PTHR30035:SF3">
    <property type="entry name" value="INTERMEMBRANE PHOSPHOLIPID TRANSPORT SYSTEM LIPOPROTEIN MLAA"/>
    <property type="match status" value="1"/>
</dbReference>
<comment type="caution">
    <text evidence="4">The sequence shown here is derived from an EMBL/GenBank/DDBJ whole genome shotgun (WGS) entry which is preliminary data.</text>
</comment>
<evidence type="ECO:0000313" key="4">
    <source>
        <dbReference type="EMBL" id="GGG01483.1"/>
    </source>
</evidence>
<evidence type="ECO:0000313" key="5">
    <source>
        <dbReference type="Proteomes" id="UP000636949"/>
    </source>
</evidence>
<feature type="chain" id="PRO_5035327557" description="Phospholipid-binding lipoprotein MlaA" evidence="3">
    <location>
        <begin position="21"/>
        <end position="251"/>
    </location>
</feature>
<proteinExistence type="inferred from homology"/>
<reference evidence="4" key="2">
    <citation type="submission" date="2020-09" db="EMBL/GenBank/DDBJ databases">
        <authorList>
            <person name="Sun Q."/>
            <person name="Zhou Y."/>
        </authorList>
    </citation>
    <scope>NUCLEOTIDE SEQUENCE</scope>
    <source>
        <strain evidence="4">CGMCC 1.15758</strain>
    </source>
</reference>